<keyword evidence="14" id="KW-1185">Reference proteome</keyword>
<evidence type="ECO:0000256" key="6">
    <source>
        <dbReference type="ARBA" id="ARBA00022692"/>
    </source>
</evidence>
<dbReference type="InterPro" id="IPR005467">
    <property type="entry name" value="His_kinase_dom"/>
</dbReference>
<evidence type="ECO:0000256" key="8">
    <source>
        <dbReference type="ARBA" id="ARBA00022989"/>
    </source>
</evidence>
<feature type="domain" description="Histidine kinase" evidence="11">
    <location>
        <begin position="247"/>
        <end position="467"/>
    </location>
</feature>
<sequence>MPLRWRLALIFALGTALVIAAAGLVFLQRLTAGLDDSLGAILRAQADAEVVRLAVTGPLPPLRPPSARDPDGGLGTGAGAERVAQVLAPDGRLLAFTDGAGRSPLADEAQTRAATRKDIGFTASVEDQDYRMLAVPATNDDNQVVVVVGASTRVADAATAHTRDALLLGGPPAVLAAGLGAYWLAGSALRPVDRMRRRLAEITEQDTGARLEAPATHDEIATLAATMNDVLDRLAEALAQQRGFAADAGHELRTPLTALKAELELAGQPGRTKEELIAAVAATAQDTDRLIRLSEDLLLLSRTDEGRPLVRPEPLAPAELLAAAARSAASRAATRSVRVRLRTDDGVRLLADPDRLRQAVDNLLDNALRYAPQGSDVDVSLTVRGSLADARAVIEVRDHGPGFPPAFLPHAFERFRRADAARSRPGGGAGLGLAIVRSIAQAHGGTAAADNAPGGGARVRLELPLAPGSDET</sequence>
<keyword evidence="7 13" id="KW-0418">Kinase</keyword>
<dbReference type="SUPFAM" id="SSF158472">
    <property type="entry name" value="HAMP domain-like"/>
    <property type="match status" value="1"/>
</dbReference>
<dbReference type="Proteomes" id="UP001571476">
    <property type="component" value="Unassembled WGS sequence"/>
</dbReference>
<comment type="subcellular location">
    <subcellularLocation>
        <location evidence="2">Cell membrane</location>
    </subcellularLocation>
</comment>
<organism evidence="13 14">
    <name type="scientific">Streptomyces aureus</name>
    <dbReference type="NCBI Taxonomy" id="193461"/>
    <lineage>
        <taxon>Bacteria</taxon>
        <taxon>Bacillati</taxon>
        <taxon>Actinomycetota</taxon>
        <taxon>Actinomycetes</taxon>
        <taxon>Kitasatosporales</taxon>
        <taxon>Streptomycetaceae</taxon>
        <taxon>Streptomyces</taxon>
    </lineage>
</organism>
<dbReference type="Gene3D" id="1.10.287.130">
    <property type="match status" value="1"/>
</dbReference>
<evidence type="ECO:0000256" key="3">
    <source>
        <dbReference type="ARBA" id="ARBA00012438"/>
    </source>
</evidence>
<dbReference type="PRINTS" id="PR00344">
    <property type="entry name" value="BCTRLSENSOR"/>
</dbReference>
<dbReference type="Pfam" id="PF00512">
    <property type="entry name" value="HisKA"/>
    <property type="match status" value="1"/>
</dbReference>
<evidence type="ECO:0000259" key="12">
    <source>
        <dbReference type="PROSITE" id="PS50885"/>
    </source>
</evidence>
<evidence type="ECO:0000259" key="11">
    <source>
        <dbReference type="PROSITE" id="PS50109"/>
    </source>
</evidence>
<dbReference type="EMBL" id="JBGOSP010000049">
    <property type="protein sequence ID" value="MFA3843051.1"/>
    <property type="molecule type" value="Genomic_DNA"/>
</dbReference>
<reference evidence="13 14" key="1">
    <citation type="submission" date="2024-08" db="EMBL/GenBank/DDBJ databases">
        <title>Genome sequence of Streptomyces aureus CACIA-1.46HGO.</title>
        <authorList>
            <person name="Evangelista-Martinez Z."/>
        </authorList>
    </citation>
    <scope>NUCLEOTIDE SEQUENCE [LARGE SCALE GENOMIC DNA]</scope>
    <source>
        <strain evidence="13 14">CACIA-1.46HGO</strain>
    </source>
</reference>
<dbReference type="PANTHER" id="PTHR45436">
    <property type="entry name" value="SENSOR HISTIDINE KINASE YKOH"/>
    <property type="match status" value="1"/>
</dbReference>
<dbReference type="Gene3D" id="3.30.565.10">
    <property type="entry name" value="Histidine kinase-like ATPase, C-terminal domain"/>
    <property type="match status" value="1"/>
</dbReference>
<comment type="caution">
    <text evidence="13">The sequence shown here is derived from an EMBL/GenBank/DDBJ whole genome shotgun (WGS) entry which is preliminary data.</text>
</comment>
<keyword evidence="4" id="KW-0597">Phosphoprotein</keyword>
<dbReference type="Gene3D" id="6.10.340.10">
    <property type="match status" value="1"/>
</dbReference>
<feature type="domain" description="HAMP" evidence="12">
    <location>
        <begin position="186"/>
        <end position="239"/>
    </location>
</feature>
<protein>
    <recommendedName>
        <fullName evidence="3">histidine kinase</fullName>
        <ecNumber evidence="3">2.7.13.3</ecNumber>
    </recommendedName>
</protein>
<evidence type="ECO:0000256" key="2">
    <source>
        <dbReference type="ARBA" id="ARBA00004236"/>
    </source>
</evidence>
<gene>
    <name evidence="13" type="ORF">ACEG43_44170</name>
</gene>
<dbReference type="Pfam" id="PF02518">
    <property type="entry name" value="HATPase_c"/>
    <property type="match status" value="1"/>
</dbReference>
<evidence type="ECO:0000313" key="13">
    <source>
        <dbReference type="EMBL" id="MFA3843051.1"/>
    </source>
</evidence>
<evidence type="ECO:0000256" key="7">
    <source>
        <dbReference type="ARBA" id="ARBA00022777"/>
    </source>
</evidence>
<dbReference type="CDD" id="cd06225">
    <property type="entry name" value="HAMP"/>
    <property type="match status" value="1"/>
</dbReference>
<keyword evidence="6" id="KW-0812">Transmembrane</keyword>
<evidence type="ECO:0000256" key="5">
    <source>
        <dbReference type="ARBA" id="ARBA00022679"/>
    </source>
</evidence>
<dbReference type="PROSITE" id="PS50885">
    <property type="entry name" value="HAMP"/>
    <property type="match status" value="1"/>
</dbReference>
<proteinExistence type="predicted"/>
<dbReference type="CDD" id="cd00075">
    <property type="entry name" value="HATPase"/>
    <property type="match status" value="1"/>
</dbReference>
<dbReference type="SMART" id="SM00387">
    <property type="entry name" value="HATPase_c"/>
    <property type="match status" value="1"/>
</dbReference>
<dbReference type="InterPro" id="IPR036097">
    <property type="entry name" value="HisK_dim/P_sf"/>
</dbReference>
<dbReference type="Pfam" id="PF00672">
    <property type="entry name" value="HAMP"/>
    <property type="match status" value="1"/>
</dbReference>
<dbReference type="InterPro" id="IPR036890">
    <property type="entry name" value="HATPase_C_sf"/>
</dbReference>
<dbReference type="SUPFAM" id="SSF55874">
    <property type="entry name" value="ATPase domain of HSP90 chaperone/DNA topoisomerase II/histidine kinase"/>
    <property type="match status" value="1"/>
</dbReference>
<dbReference type="InterPro" id="IPR004358">
    <property type="entry name" value="Sig_transdc_His_kin-like_C"/>
</dbReference>
<keyword evidence="10" id="KW-0472">Membrane</keyword>
<dbReference type="InterPro" id="IPR003660">
    <property type="entry name" value="HAMP_dom"/>
</dbReference>
<comment type="catalytic activity">
    <reaction evidence="1">
        <text>ATP + protein L-histidine = ADP + protein N-phospho-L-histidine.</text>
        <dbReference type="EC" id="2.7.13.3"/>
    </reaction>
</comment>
<evidence type="ECO:0000313" key="14">
    <source>
        <dbReference type="Proteomes" id="UP001571476"/>
    </source>
</evidence>
<evidence type="ECO:0000256" key="10">
    <source>
        <dbReference type="ARBA" id="ARBA00023136"/>
    </source>
</evidence>
<dbReference type="InterPro" id="IPR050428">
    <property type="entry name" value="TCS_sensor_his_kinase"/>
</dbReference>
<dbReference type="SMART" id="SM00304">
    <property type="entry name" value="HAMP"/>
    <property type="match status" value="1"/>
</dbReference>
<keyword evidence="9" id="KW-0902">Two-component regulatory system</keyword>
<dbReference type="EC" id="2.7.13.3" evidence="3"/>
<dbReference type="InterPro" id="IPR003594">
    <property type="entry name" value="HATPase_dom"/>
</dbReference>
<dbReference type="PROSITE" id="PS50109">
    <property type="entry name" value="HIS_KIN"/>
    <property type="match status" value="1"/>
</dbReference>
<dbReference type="RefSeq" id="WP_372566926.1">
    <property type="nucleotide sequence ID" value="NZ_JBGOSP010000049.1"/>
</dbReference>
<dbReference type="PANTHER" id="PTHR45436:SF5">
    <property type="entry name" value="SENSOR HISTIDINE KINASE TRCS"/>
    <property type="match status" value="1"/>
</dbReference>
<accession>A0ABV4SX67</accession>
<dbReference type="InterPro" id="IPR003661">
    <property type="entry name" value="HisK_dim/P_dom"/>
</dbReference>
<dbReference type="CDD" id="cd00082">
    <property type="entry name" value="HisKA"/>
    <property type="match status" value="1"/>
</dbReference>
<evidence type="ECO:0000256" key="9">
    <source>
        <dbReference type="ARBA" id="ARBA00023012"/>
    </source>
</evidence>
<keyword evidence="5" id="KW-0808">Transferase</keyword>
<name>A0ABV4SX67_9ACTN</name>
<dbReference type="SMART" id="SM00388">
    <property type="entry name" value="HisKA"/>
    <property type="match status" value="1"/>
</dbReference>
<evidence type="ECO:0000256" key="4">
    <source>
        <dbReference type="ARBA" id="ARBA00022553"/>
    </source>
</evidence>
<dbReference type="GO" id="GO:0016301">
    <property type="term" value="F:kinase activity"/>
    <property type="evidence" value="ECO:0007669"/>
    <property type="project" value="UniProtKB-KW"/>
</dbReference>
<evidence type="ECO:0000256" key="1">
    <source>
        <dbReference type="ARBA" id="ARBA00000085"/>
    </source>
</evidence>
<keyword evidence="8" id="KW-1133">Transmembrane helix</keyword>
<dbReference type="SUPFAM" id="SSF47384">
    <property type="entry name" value="Homodimeric domain of signal transducing histidine kinase"/>
    <property type="match status" value="1"/>
</dbReference>